<evidence type="ECO:0000313" key="2">
    <source>
        <dbReference type="EMBL" id="KEF35839.1"/>
    </source>
</evidence>
<name>A0A072NDS6_SCHAZ</name>
<evidence type="ECO:0000256" key="1">
    <source>
        <dbReference type="SAM" id="Phobius"/>
    </source>
</evidence>
<feature type="transmembrane region" description="Helical" evidence="1">
    <location>
        <begin position="28"/>
        <end position="51"/>
    </location>
</feature>
<protein>
    <recommendedName>
        <fullName evidence="4">DUF1189 domain-containing protein</fullName>
    </recommendedName>
</protein>
<dbReference type="Pfam" id="PF06691">
    <property type="entry name" value="DUF1189"/>
    <property type="match status" value="1"/>
</dbReference>
<feature type="transmembrane region" description="Helical" evidence="1">
    <location>
        <begin position="195"/>
        <end position="213"/>
    </location>
</feature>
<sequence length="250" mass="28890">MYGFINHIIYSSNIKNYPKMIGEGFRRALIYLLLFTLIFGTIKGITTGVYWGKEYKNIMETIINKLPDFYVKNGELIVDSNKPITLHQSRNSIYIVDTTGVIGTEYLDSFENGVLFLKESLLLKSNFEIFELKYNNLDIEGFNKSTLYNILPIKTVGIIIGLLTVFIFFLEKLLTSLVTTIFLRLVMTFVKGKIPFNNLIVVAIYALTIPSIIKLTFDLFGLGFTWFLYYIIYIIYVLLAVKQVWKTNIR</sequence>
<dbReference type="Proteomes" id="UP000027936">
    <property type="component" value="Unassembled WGS sequence"/>
</dbReference>
<dbReference type="AlphaFoldDB" id="A0A072NDS6"/>
<dbReference type="InterPro" id="IPR009574">
    <property type="entry name" value="DUF1189"/>
</dbReference>
<evidence type="ECO:0008006" key="4">
    <source>
        <dbReference type="Google" id="ProtNLM"/>
    </source>
</evidence>
<comment type="caution">
    <text evidence="2">The sequence shown here is derived from an EMBL/GenBank/DDBJ whole genome shotgun (WGS) entry which is preliminary data.</text>
</comment>
<dbReference type="PATRIC" id="fig|1348973.3.peg.4848"/>
<accession>A0A072NDS6</accession>
<feature type="transmembrane region" description="Helical" evidence="1">
    <location>
        <begin position="219"/>
        <end position="241"/>
    </location>
</feature>
<dbReference type="OrthoDB" id="1903376at2"/>
<feature type="transmembrane region" description="Helical" evidence="1">
    <location>
        <begin position="156"/>
        <end position="183"/>
    </location>
</feature>
<reference evidence="2 3" key="1">
    <citation type="submission" date="2014-04" db="EMBL/GenBank/DDBJ databases">
        <title>Draft genome sequence of Bacillus azotoformans MEV2011, a (co-) denitrifying strain unable to grow in the presence of oxygen.</title>
        <authorList>
            <person name="Nielsen M."/>
            <person name="Schreiber L."/>
            <person name="Finster K."/>
            <person name="Schramm A."/>
        </authorList>
    </citation>
    <scope>NUCLEOTIDE SEQUENCE [LARGE SCALE GENOMIC DNA]</scope>
    <source>
        <strain evidence="2 3">MEV2011</strain>
    </source>
</reference>
<keyword evidence="1" id="KW-0472">Membrane</keyword>
<proteinExistence type="predicted"/>
<dbReference type="EMBL" id="JJRY01000048">
    <property type="protein sequence ID" value="KEF35839.1"/>
    <property type="molecule type" value="Genomic_DNA"/>
</dbReference>
<keyword evidence="1" id="KW-1133">Transmembrane helix</keyword>
<gene>
    <name evidence="2" type="ORF">M670_05001</name>
</gene>
<organism evidence="2 3">
    <name type="scientific">Schinkia azotoformans MEV2011</name>
    <dbReference type="NCBI Taxonomy" id="1348973"/>
    <lineage>
        <taxon>Bacteria</taxon>
        <taxon>Bacillati</taxon>
        <taxon>Bacillota</taxon>
        <taxon>Bacilli</taxon>
        <taxon>Bacillales</taxon>
        <taxon>Bacillaceae</taxon>
        <taxon>Calidifontibacillus/Schinkia group</taxon>
        <taxon>Schinkia</taxon>
    </lineage>
</organism>
<dbReference type="RefSeq" id="WP_035199124.1">
    <property type="nucleotide sequence ID" value="NZ_JJRY01000048.1"/>
</dbReference>
<keyword evidence="1" id="KW-0812">Transmembrane</keyword>
<evidence type="ECO:0000313" key="3">
    <source>
        <dbReference type="Proteomes" id="UP000027936"/>
    </source>
</evidence>